<accession>A0A2C6LA12</accession>
<reference evidence="2 3" key="1">
    <citation type="journal article" date="2017" name="Int. J. Parasitol.">
        <title>The genome of the protozoan parasite Cystoisospora suis and a reverse vaccinology approach to identify vaccine candidates.</title>
        <authorList>
            <person name="Palmieri N."/>
            <person name="Shrestha A."/>
            <person name="Ruttkowski B."/>
            <person name="Beck T."/>
            <person name="Vogl C."/>
            <person name="Tomley F."/>
            <person name="Blake D.P."/>
            <person name="Joachim A."/>
        </authorList>
    </citation>
    <scope>NUCLEOTIDE SEQUENCE [LARGE SCALE GENOMIC DNA]</scope>
    <source>
        <strain evidence="2 3">Wien I</strain>
    </source>
</reference>
<sequence length="241" mass="26495">MEQINAAISPAVGEPPVGNLSRDQPEVQQHRPMVVPSVSFHESASRSQEAATRDEGRLRSFLRAASTMLSLPSGFFEAESTRRTWGEPNLTDPSVQPARQPRSVFPSHQPLPGYNKSAYNALQQQLTGRAVPFLSLAPRGGFVYKPSCANMDFPRVEIQYPVVGPADLPTYDWTTLPDYKMKDLPYANSLMAAADPIQTAVTGNYLVAYPYGVPAVEENEGSLYSAAKKALQRSDRCKFLC</sequence>
<evidence type="ECO:0000256" key="1">
    <source>
        <dbReference type="SAM" id="MobiDB-lite"/>
    </source>
</evidence>
<organism evidence="2 3">
    <name type="scientific">Cystoisospora suis</name>
    <dbReference type="NCBI Taxonomy" id="483139"/>
    <lineage>
        <taxon>Eukaryota</taxon>
        <taxon>Sar</taxon>
        <taxon>Alveolata</taxon>
        <taxon>Apicomplexa</taxon>
        <taxon>Conoidasida</taxon>
        <taxon>Coccidia</taxon>
        <taxon>Eucoccidiorida</taxon>
        <taxon>Eimeriorina</taxon>
        <taxon>Sarcocystidae</taxon>
        <taxon>Cystoisospora</taxon>
    </lineage>
</organism>
<dbReference type="GeneID" id="94425691"/>
<keyword evidence="3" id="KW-1185">Reference proteome</keyword>
<dbReference type="OrthoDB" id="345385at2759"/>
<feature type="compositionally biased region" description="Polar residues" evidence="1">
    <location>
        <begin position="40"/>
        <end position="50"/>
    </location>
</feature>
<evidence type="ECO:0000313" key="2">
    <source>
        <dbReference type="EMBL" id="PHJ23866.1"/>
    </source>
</evidence>
<gene>
    <name evidence="2" type="ORF">CSUI_002278</name>
</gene>
<name>A0A2C6LA12_9APIC</name>
<dbReference type="RefSeq" id="XP_067925540.1">
    <property type="nucleotide sequence ID" value="XM_068062480.1"/>
</dbReference>
<dbReference type="VEuPathDB" id="ToxoDB:CSUI_002278"/>
<dbReference type="Proteomes" id="UP000221165">
    <property type="component" value="Unassembled WGS sequence"/>
</dbReference>
<proteinExistence type="predicted"/>
<dbReference type="AlphaFoldDB" id="A0A2C6LA12"/>
<evidence type="ECO:0000313" key="3">
    <source>
        <dbReference type="Proteomes" id="UP000221165"/>
    </source>
</evidence>
<comment type="caution">
    <text evidence="2">The sequence shown here is derived from an EMBL/GenBank/DDBJ whole genome shotgun (WGS) entry which is preliminary data.</text>
</comment>
<protein>
    <submittedName>
        <fullName evidence="2">Inner membrane complex protein 24</fullName>
    </submittedName>
</protein>
<dbReference type="EMBL" id="MIGC01000958">
    <property type="protein sequence ID" value="PHJ23866.1"/>
    <property type="molecule type" value="Genomic_DNA"/>
</dbReference>
<feature type="region of interest" description="Disordered" evidence="1">
    <location>
        <begin position="1"/>
        <end position="55"/>
    </location>
</feature>